<reference evidence="3" key="1">
    <citation type="submission" date="2016-10" db="EMBL/GenBank/DDBJ databases">
        <authorList>
            <person name="Varghese N."/>
            <person name="Submissions S."/>
        </authorList>
    </citation>
    <scope>NUCLEOTIDE SEQUENCE [LARGE SCALE GENOMIC DNA]</scope>
    <source>
        <strain evidence="3">NRRL B-59562</strain>
    </source>
</reference>
<dbReference type="Proteomes" id="UP000243778">
    <property type="component" value="Unassembled WGS sequence"/>
</dbReference>
<organism evidence="2 3">
    <name type="scientific">Pseudomonas kuykendallii</name>
    <dbReference type="NCBI Taxonomy" id="1007099"/>
    <lineage>
        <taxon>Bacteria</taxon>
        <taxon>Pseudomonadati</taxon>
        <taxon>Pseudomonadota</taxon>
        <taxon>Gammaproteobacteria</taxon>
        <taxon>Pseudomonadales</taxon>
        <taxon>Pseudomonadaceae</taxon>
        <taxon>Pseudomonas</taxon>
    </lineage>
</organism>
<name>A0A1H2W2H7_9PSED</name>
<keyword evidence="3" id="KW-1185">Reference proteome</keyword>
<dbReference type="PANTHER" id="PTHR12526">
    <property type="entry name" value="GLYCOSYLTRANSFERASE"/>
    <property type="match status" value="1"/>
</dbReference>
<feature type="domain" description="Glycosyl transferase family 1" evidence="1">
    <location>
        <begin position="185"/>
        <end position="341"/>
    </location>
</feature>
<dbReference type="GO" id="GO:1901135">
    <property type="term" value="P:carbohydrate derivative metabolic process"/>
    <property type="evidence" value="ECO:0007669"/>
    <property type="project" value="UniProtKB-ARBA"/>
</dbReference>
<dbReference type="STRING" id="1007099.SAMN05216287_1416"/>
<dbReference type="SUPFAM" id="SSF53756">
    <property type="entry name" value="UDP-Glycosyltransferase/glycogen phosphorylase"/>
    <property type="match status" value="1"/>
</dbReference>
<evidence type="ECO:0000259" key="1">
    <source>
        <dbReference type="Pfam" id="PF00534"/>
    </source>
</evidence>
<keyword evidence="2" id="KW-0808">Transferase</keyword>
<dbReference type="Gene3D" id="3.40.50.2000">
    <property type="entry name" value="Glycogen Phosphorylase B"/>
    <property type="match status" value="2"/>
</dbReference>
<dbReference type="GO" id="GO:0016757">
    <property type="term" value="F:glycosyltransferase activity"/>
    <property type="evidence" value="ECO:0007669"/>
    <property type="project" value="InterPro"/>
</dbReference>
<evidence type="ECO:0000313" key="3">
    <source>
        <dbReference type="Proteomes" id="UP000243778"/>
    </source>
</evidence>
<dbReference type="Pfam" id="PF00534">
    <property type="entry name" value="Glycos_transf_1"/>
    <property type="match status" value="1"/>
</dbReference>
<evidence type="ECO:0000313" key="2">
    <source>
        <dbReference type="EMBL" id="SDW74800.1"/>
    </source>
</evidence>
<dbReference type="AlphaFoldDB" id="A0A1H2W2H7"/>
<gene>
    <name evidence="2" type="ORF">SAMN05216287_1416</name>
</gene>
<dbReference type="EMBL" id="FNNU01000002">
    <property type="protein sequence ID" value="SDW74800.1"/>
    <property type="molecule type" value="Genomic_DNA"/>
</dbReference>
<proteinExistence type="predicted"/>
<dbReference type="OrthoDB" id="9775208at2"/>
<protein>
    <submittedName>
        <fullName evidence="2">Glycosyltransferase involved in cell wall bisynthesis</fullName>
    </submittedName>
</protein>
<accession>A0A1H2W2H7</accession>
<dbReference type="InterPro" id="IPR001296">
    <property type="entry name" value="Glyco_trans_1"/>
</dbReference>
<dbReference type="RefSeq" id="WP_090225869.1">
    <property type="nucleotide sequence ID" value="NZ_FNNU01000002.1"/>
</dbReference>
<sequence length="370" mass="40788">MKTLFILSIEQGYGGAERSIEIVLRHLPADLRVVIFAQSNAHRERLLQPGALPANARLIHVRTSQNTAGRRIAALQLLLAFLRHRPDAILLNTQRSALIAAMAARFVRPLARRCHLYVRDYLWQDLDFIFARLPGAPILLPNSVVMQRQGYLSPAYTAPFGPSPWSVVPDMVEIPDEAVSYEGPILHLATLNPWKGHTDLALALHHLHERQQPLALLSCGPQDDPALQQRLRQLIERLGIGASYRLGDYVADPSALLRSCRAVVVASVSHSGGPETFGRTVIEAWSRRKPVIAYATGAPAQLIEHEVDGLLVPEGDTQALAEALLRLASSPELCRRLGEAGHAKVVERYEADAVTRQLLERLNLSDAGQP</sequence>